<dbReference type="AlphaFoldDB" id="A0A6N7R1K8"/>
<sequence length="28" mass="2943">MVTDIAGQTNLLALNAAIEAARAKENDE</sequence>
<dbReference type="GO" id="GO:0016020">
    <property type="term" value="C:membrane"/>
    <property type="evidence" value="ECO:0007669"/>
    <property type="project" value="InterPro"/>
</dbReference>
<evidence type="ECO:0000259" key="2">
    <source>
        <dbReference type="PROSITE" id="PS50111"/>
    </source>
</evidence>
<evidence type="ECO:0000313" key="3">
    <source>
        <dbReference type="EMBL" id="MRI67161.1"/>
    </source>
</evidence>
<dbReference type="Gene3D" id="1.10.287.950">
    <property type="entry name" value="Methyl-accepting chemotaxis protein"/>
    <property type="match status" value="1"/>
</dbReference>
<organism evidence="3 4">
    <name type="scientific">Gracilibacillus thailandensis</name>
    <dbReference type="NCBI Taxonomy" id="563735"/>
    <lineage>
        <taxon>Bacteria</taxon>
        <taxon>Bacillati</taxon>
        <taxon>Bacillota</taxon>
        <taxon>Bacilli</taxon>
        <taxon>Bacillales</taxon>
        <taxon>Bacillaceae</taxon>
        <taxon>Gracilibacillus</taxon>
    </lineage>
</organism>
<accession>A0A6N7R1K8</accession>
<gene>
    <name evidence="3" type="ORF">GH885_12535</name>
</gene>
<name>A0A6N7R1K8_9BACI</name>
<dbReference type="Pfam" id="PF00015">
    <property type="entry name" value="MCPsignal"/>
    <property type="match status" value="1"/>
</dbReference>
<dbReference type="GO" id="GO:0007165">
    <property type="term" value="P:signal transduction"/>
    <property type="evidence" value="ECO:0007669"/>
    <property type="project" value="UniProtKB-KW"/>
</dbReference>
<evidence type="ECO:0000256" key="1">
    <source>
        <dbReference type="PROSITE-ProRule" id="PRU00284"/>
    </source>
</evidence>
<dbReference type="SUPFAM" id="SSF58104">
    <property type="entry name" value="Methyl-accepting chemotaxis protein (MCP) signaling domain"/>
    <property type="match status" value="1"/>
</dbReference>
<feature type="domain" description="Methyl-accepting transducer" evidence="2">
    <location>
        <begin position="1"/>
        <end position="28"/>
    </location>
</feature>
<comment type="caution">
    <text evidence="3">The sequence shown here is derived from an EMBL/GenBank/DDBJ whole genome shotgun (WGS) entry which is preliminary data.</text>
</comment>
<protein>
    <recommendedName>
        <fullName evidence="2">Methyl-accepting transducer domain-containing protein</fullName>
    </recommendedName>
</protein>
<reference evidence="3 4" key="1">
    <citation type="submission" date="2019-10" db="EMBL/GenBank/DDBJ databases">
        <title>Gracilibacillus salitolerans sp. nov., a moderate halophile isolated from a saline soil in northwest China.</title>
        <authorList>
            <person name="Gan L."/>
        </authorList>
    </citation>
    <scope>NUCLEOTIDE SEQUENCE [LARGE SCALE GENOMIC DNA]</scope>
    <source>
        <strain evidence="3 4">TP2-8</strain>
    </source>
</reference>
<dbReference type="PROSITE" id="PS50111">
    <property type="entry name" value="CHEMOTAXIS_TRANSDUC_2"/>
    <property type="match status" value="1"/>
</dbReference>
<dbReference type="Proteomes" id="UP000435187">
    <property type="component" value="Unassembled WGS sequence"/>
</dbReference>
<keyword evidence="1" id="KW-0807">Transducer</keyword>
<dbReference type="EMBL" id="WJEE01000026">
    <property type="protein sequence ID" value="MRI67161.1"/>
    <property type="molecule type" value="Genomic_DNA"/>
</dbReference>
<proteinExistence type="predicted"/>
<evidence type="ECO:0000313" key="4">
    <source>
        <dbReference type="Proteomes" id="UP000435187"/>
    </source>
</evidence>
<keyword evidence="4" id="KW-1185">Reference proteome</keyword>
<dbReference type="InterPro" id="IPR004089">
    <property type="entry name" value="MCPsignal_dom"/>
</dbReference>